<comment type="caution">
    <text evidence="13">The sequence shown here is derived from an EMBL/GenBank/DDBJ whole genome shotgun (WGS) entry which is preliminary data.</text>
</comment>
<dbReference type="PROSITE" id="PS00444">
    <property type="entry name" value="POLYPRENYL_SYNTHASE_2"/>
    <property type="match status" value="1"/>
</dbReference>
<protein>
    <recommendedName>
        <fullName evidence="4">Farnesyl diphosphate synthase</fullName>
        <ecNumber evidence="3">2.5.1.10</ecNumber>
    </recommendedName>
    <alternativeName>
        <fullName evidence="10">(2E,6E)-farnesyl diphosphate synthase</fullName>
    </alternativeName>
    <alternativeName>
        <fullName evidence="9">Geranyltranstransferase</fullName>
    </alternativeName>
</protein>
<dbReference type="AlphaFoldDB" id="A0A9D2M2G2"/>
<keyword evidence="7" id="KW-0460">Magnesium</keyword>
<evidence type="ECO:0000256" key="12">
    <source>
        <dbReference type="RuleBase" id="RU004466"/>
    </source>
</evidence>
<gene>
    <name evidence="13" type="ORF">H9943_07345</name>
</gene>
<dbReference type="GO" id="GO:0016114">
    <property type="term" value="P:terpenoid biosynthetic process"/>
    <property type="evidence" value="ECO:0007669"/>
    <property type="project" value="UniProtKB-ARBA"/>
</dbReference>
<comment type="cofactor">
    <cofactor evidence="1">
        <name>Mg(2+)</name>
        <dbReference type="ChEBI" id="CHEBI:18420"/>
    </cofactor>
</comment>
<dbReference type="Proteomes" id="UP000824209">
    <property type="component" value="Unassembled WGS sequence"/>
</dbReference>
<dbReference type="InterPro" id="IPR008949">
    <property type="entry name" value="Isoprenoid_synthase_dom_sf"/>
</dbReference>
<evidence type="ECO:0000313" key="14">
    <source>
        <dbReference type="Proteomes" id="UP000824209"/>
    </source>
</evidence>
<comment type="catalytic activity">
    <reaction evidence="11">
        <text>isopentenyl diphosphate + (2E)-geranyl diphosphate = (2E,6E)-farnesyl diphosphate + diphosphate</text>
        <dbReference type="Rhea" id="RHEA:19361"/>
        <dbReference type="ChEBI" id="CHEBI:33019"/>
        <dbReference type="ChEBI" id="CHEBI:58057"/>
        <dbReference type="ChEBI" id="CHEBI:128769"/>
        <dbReference type="ChEBI" id="CHEBI:175763"/>
        <dbReference type="EC" id="2.5.1.10"/>
    </reaction>
</comment>
<dbReference type="InterPro" id="IPR000092">
    <property type="entry name" value="Polyprenyl_synt"/>
</dbReference>
<dbReference type="Gene3D" id="1.10.600.10">
    <property type="entry name" value="Farnesyl Diphosphate Synthase"/>
    <property type="match status" value="1"/>
</dbReference>
<evidence type="ECO:0000256" key="3">
    <source>
        <dbReference type="ARBA" id="ARBA00012439"/>
    </source>
</evidence>
<evidence type="ECO:0000256" key="7">
    <source>
        <dbReference type="ARBA" id="ARBA00022842"/>
    </source>
</evidence>
<comment type="similarity">
    <text evidence="2 12">Belongs to the FPP/GGPP synthase family.</text>
</comment>
<dbReference type="SUPFAM" id="SSF48576">
    <property type="entry name" value="Terpenoid synthases"/>
    <property type="match status" value="1"/>
</dbReference>
<reference evidence="13" key="2">
    <citation type="submission" date="2021-04" db="EMBL/GenBank/DDBJ databases">
        <authorList>
            <person name="Gilroy R."/>
        </authorList>
    </citation>
    <scope>NUCLEOTIDE SEQUENCE</scope>
    <source>
        <strain evidence="13">ChiBcec8-14828</strain>
    </source>
</reference>
<dbReference type="PROSITE" id="PS00723">
    <property type="entry name" value="POLYPRENYL_SYNTHASE_1"/>
    <property type="match status" value="1"/>
</dbReference>
<accession>A0A9D2M2G2</accession>
<dbReference type="InterPro" id="IPR053378">
    <property type="entry name" value="Prenyl_diphosphate_synthase"/>
</dbReference>
<dbReference type="CDD" id="cd00685">
    <property type="entry name" value="Trans_IPPS_HT"/>
    <property type="match status" value="1"/>
</dbReference>
<dbReference type="PANTHER" id="PTHR43281">
    <property type="entry name" value="FARNESYL DIPHOSPHATE SYNTHASE"/>
    <property type="match status" value="1"/>
</dbReference>
<proteinExistence type="inferred from homology"/>
<evidence type="ECO:0000256" key="5">
    <source>
        <dbReference type="ARBA" id="ARBA00022679"/>
    </source>
</evidence>
<keyword evidence="6" id="KW-0479">Metal-binding</keyword>
<name>A0A9D2M2G2_9FIRM</name>
<evidence type="ECO:0000256" key="2">
    <source>
        <dbReference type="ARBA" id="ARBA00006706"/>
    </source>
</evidence>
<evidence type="ECO:0000313" key="13">
    <source>
        <dbReference type="EMBL" id="HJB40196.1"/>
    </source>
</evidence>
<dbReference type="InterPro" id="IPR033749">
    <property type="entry name" value="Polyprenyl_synt_CS"/>
</dbReference>
<dbReference type="PANTHER" id="PTHR43281:SF1">
    <property type="entry name" value="FARNESYL DIPHOSPHATE SYNTHASE"/>
    <property type="match status" value="1"/>
</dbReference>
<keyword evidence="8" id="KW-0414">Isoprene biosynthesis</keyword>
<dbReference type="Pfam" id="PF00348">
    <property type="entry name" value="polyprenyl_synt"/>
    <property type="match status" value="1"/>
</dbReference>
<dbReference type="EMBL" id="DWYA01000060">
    <property type="protein sequence ID" value="HJB40196.1"/>
    <property type="molecule type" value="Genomic_DNA"/>
</dbReference>
<sequence length="289" mass="31314">MEYQKQYEHYLSLAQQALERQANTCFEEDSEVGKAACYSLFSGGKRVRAVLCLAVCDMLGGDLQTAADYAAAIEMLHCYSLIHDDLPCMDDDDMRRGKPSCHKAFGEATALLAGDALLTAAFEVLCNAPNASVEAVSVLSGAAGARGMIYGQELDLRFEQVRADARQLEQIHANKTGKLIKAAVLLGAVAASASKEQKNALEYYAAQVGMVFQIVDDILDVVSTSEELGKPVGSDRENGKSTFVTLYGLEESRRMAQEKTKNACDALELFGESASFLRTLALSLAERKQ</sequence>
<organism evidence="13 14">
    <name type="scientific">Candidatus Ruthenibacterium avium</name>
    <dbReference type="NCBI Taxonomy" id="2838751"/>
    <lineage>
        <taxon>Bacteria</taxon>
        <taxon>Bacillati</taxon>
        <taxon>Bacillota</taxon>
        <taxon>Clostridia</taxon>
        <taxon>Eubacteriales</taxon>
        <taxon>Oscillospiraceae</taxon>
        <taxon>Ruthenibacterium</taxon>
    </lineage>
</organism>
<dbReference type="FunFam" id="1.10.600.10:FF:000001">
    <property type="entry name" value="Geranylgeranyl diphosphate synthase"/>
    <property type="match status" value="1"/>
</dbReference>
<evidence type="ECO:0000256" key="9">
    <source>
        <dbReference type="ARBA" id="ARBA00032380"/>
    </source>
</evidence>
<dbReference type="NCBIfam" id="NF045485">
    <property type="entry name" value="FPPsyn"/>
    <property type="match status" value="1"/>
</dbReference>
<dbReference type="GO" id="GO:0005737">
    <property type="term" value="C:cytoplasm"/>
    <property type="evidence" value="ECO:0007669"/>
    <property type="project" value="UniProtKB-ARBA"/>
</dbReference>
<dbReference type="SFLD" id="SFLDG01017">
    <property type="entry name" value="Polyprenyl_Transferase_Like"/>
    <property type="match status" value="1"/>
</dbReference>
<dbReference type="SFLD" id="SFLDS00005">
    <property type="entry name" value="Isoprenoid_Synthase_Type_I"/>
    <property type="match status" value="1"/>
</dbReference>
<reference evidence="13" key="1">
    <citation type="journal article" date="2021" name="PeerJ">
        <title>Extensive microbial diversity within the chicken gut microbiome revealed by metagenomics and culture.</title>
        <authorList>
            <person name="Gilroy R."/>
            <person name="Ravi A."/>
            <person name="Getino M."/>
            <person name="Pursley I."/>
            <person name="Horton D.L."/>
            <person name="Alikhan N.F."/>
            <person name="Baker D."/>
            <person name="Gharbi K."/>
            <person name="Hall N."/>
            <person name="Watson M."/>
            <person name="Adriaenssens E.M."/>
            <person name="Foster-Nyarko E."/>
            <person name="Jarju S."/>
            <person name="Secka A."/>
            <person name="Antonio M."/>
            <person name="Oren A."/>
            <person name="Chaudhuri R.R."/>
            <person name="La Ragione R."/>
            <person name="Hildebrand F."/>
            <person name="Pallen M.J."/>
        </authorList>
    </citation>
    <scope>NUCLEOTIDE SEQUENCE</scope>
    <source>
        <strain evidence="13">ChiBcec8-14828</strain>
    </source>
</reference>
<evidence type="ECO:0000256" key="1">
    <source>
        <dbReference type="ARBA" id="ARBA00001946"/>
    </source>
</evidence>
<evidence type="ECO:0000256" key="6">
    <source>
        <dbReference type="ARBA" id="ARBA00022723"/>
    </source>
</evidence>
<evidence type="ECO:0000256" key="4">
    <source>
        <dbReference type="ARBA" id="ARBA00015100"/>
    </source>
</evidence>
<dbReference type="GO" id="GO:0004337">
    <property type="term" value="F:(2E,6E)-farnesyl diphosphate synthase activity"/>
    <property type="evidence" value="ECO:0007669"/>
    <property type="project" value="UniProtKB-EC"/>
</dbReference>
<dbReference type="GO" id="GO:0046872">
    <property type="term" value="F:metal ion binding"/>
    <property type="evidence" value="ECO:0007669"/>
    <property type="project" value="UniProtKB-KW"/>
</dbReference>
<evidence type="ECO:0000256" key="8">
    <source>
        <dbReference type="ARBA" id="ARBA00023229"/>
    </source>
</evidence>
<evidence type="ECO:0000256" key="10">
    <source>
        <dbReference type="ARBA" id="ARBA00032873"/>
    </source>
</evidence>
<keyword evidence="5 12" id="KW-0808">Transferase</keyword>
<evidence type="ECO:0000256" key="11">
    <source>
        <dbReference type="ARBA" id="ARBA00049399"/>
    </source>
</evidence>
<dbReference type="EC" id="2.5.1.10" evidence="3"/>